<dbReference type="InterPro" id="IPR007060">
    <property type="entry name" value="FtsL/DivIC"/>
</dbReference>
<keyword evidence="4" id="KW-1133">Transmembrane helix</keyword>
<dbReference type="PANTHER" id="PTHR37485">
    <property type="entry name" value="CELL DIVISION PROTEIN FTSB"/>
    <property type="match status" value="1"/>
</dbReference>
<keyword evidence="9" id="KW-1185">Reference proteome</keyword>
<keyword evidence="1" id="KW-1003">Cell membrane</keyword>
<keyword evidence="3" id="KW-0812">Transmembrane</keyword>
<organism evidence="8 9">
    <name type="scientific">Ignatzschineria rhizosphaerae</name>
    <dbReference type="NCBI Taxonomy" id="2923279"/>
    <lineage>
        <taxon>Bacteria</taxon>
        <taxon>Pseudomonadati</taxon>
        <taxon>Pseudomonadota</taxon>
        <taxon>Gammaproteobacteria</taxon>
        <taxon>Cardiobacteriales</taxon>
        <taxon>Ignatzschineriaceae</taxon>
        <taxon>Ignatzschineria</taxon>
    </lineage>
</organism>
<dbReference type="EMBL" id="CP093379">
    <property type="protein sequence ID" value="UNM95489.1"/>
    <property type="molecule type" value="Genomic_DNA"/>
</dbReference>
<keyword evidence="2" id="KW-0132">Cell division</keyword>
<name>A0ABY3WY03_9GAMM</name>
<evidence type="ECO:0000313" key="8">
    <source>
        <dbReference type="EMBL" id="UNM95489.1"/>
    </source>
</evidence>
<sequence>MKLMHLLLLILLLVLGLLIKQTWFDEETGRKKLDDLQLSLEELKLQNQELIEQNNHIRQIINGIKHNYSAREELARKHLGLIKEDETFFHVIPSENNSNYQESED</sequence>
<protein>
    <submittedName>
        <fullName evidence="8">Septum formation initiator family protein</fullName>
    </submittedName>
</protein>
<dbReference type="InterPro" id="IPR023081">
    <property type="entry name" value="Cell_div_FtsB"/>
</dbReference>
<evidence type="ECO:0000256" key="2">
    <source>
        <dbReference type="ARBA" id="ARBA00022618"/>
    </source>
</evidence>
<dbReference type="RefSeq" id="WP_242147780.1">
    <property type="nucleotide sequence ID" value="NZ_CP093379.1"/>
</dbReference>
<evidence type="ECO:0000256" key="6">
    <source>
        <dbReference type="ARBA" id="ARBA00023306"/>
    </source>
</evidence>
<keyword evidence="5" id="KW-0472">Membrane</keyword>
<evidence type="ECO:0000256" key="4">
    <source>
        <dbReference type="ARBA" id="ARBA00022989"/>
    </source>
</evidence>
<dbReference type="Proteomes" id="UP000829542">
    <property type="component" value="Chromosome"/>
</dbReference>
<accession>A0ABY3WY03</accession>
<gene>
    <name evidence="8" type="ORF">MMG00_09650</name>
</gene>
<feature type="coiled-coil region" evidence="7">
    <location>
        <begin position="26"/>
        <end position="60"/>
    </location>
</feature>
<dbReference type="PANTHER" id="PTHR37485:SF1">
    <property type="entry name" value="CELL DIVISION PROTEIN FTSB"/>
    <property type="match status" value="1"/>
</dbReference>
<keyword evidence="6" id="KW-0131">Cell cycle</keyword>
<evidence type="ECO:0000256" key="3">
    <source>
        <dbReference type="ARBA" id="ARBA00022692"/>
    </source>
</evidence>
<evidence type="ECO:0000256" key="1">
    <source>
        <dbReference type="ARBA" id="ARBA00022475"/>
    </source>
</evidence>
<evidence type="ECO:0000256" key="7">
    <source>
        <dbReference type="SAM" id="Coils"/>
    </source>
</evidence>
<evidence type="ECO:0000313" key="9">
    <source>
        <dbReference type="Proteomes" id="UP000829542"/>
    </source>
</evidence>
<dbReference type="Pfam" id="PF04977">
    <property type="entry name" value="DivIC"/>
    <property type="match status" value="1"/>
</dbReference>
<reference evidence="8 9" key="1">
    <citation type="submission" date="2022-03" db="EMBL/GenBank/DDBJ databases">
        <title>Ignatzschineria rhizosphaerae HR5S32.</title>
        <authorList>
            <person name="Sun J.Q."/>
            <person name="Feng J.Y."/>
        </authorList>
    </citation>
    <scope>NUCLEOTIDE SEQUENCE [LARGE SCALE GENOMIC DNA]</scope>
    <source>
        <strain evidence="8 9">HR5S32</strain>
    </source>
</reference>
<keyword evidence="7" id="KW-0175">Coiled coil</keyword>
<proteinExistence type="predicted"/>
<evidence type="ECO:0000256" key="5">
    <source>
        <dbReference type="ARBA" id="ARBA00023136"/>
    </source>
</evidence>